<reference evidence="1 2" key="1">
    <citation type="journal article" date="2019" name="Sci. Rep.">
        <title>Orb-weaving spider Araneus ventricosus genome elucidates the spidroin gene catalogue.</title>
        <authorList>
            <person name="Kono N."/>
            <person name="Nakamura H."/>
            <person name="Ohtoshi R."/>
            <person name="Moran D.A.P."/>
            <person name="Shinohara A."/>
            <person name="Yoshida Y."/>
            <person name="Fujiwara M."/>
            <person name="Mori M."/>
            <person name="Tomita M."/>
            <person name="Arakawa K."/>
        </authorList>
    </citation>
    <scope>NUCLEOTIDE SEQUENCE [LARGE SCALE GENOMIC DNA]</scope>
</reference>
<evidence type="ECO:0000313" key="2">
    <source>
        <dbReference type="Proteomes" id="UP000499080"/>
    </source>
</evidence>
<proteinExistence type="predicted"/>
<protein>
    <submittedName>
        <fullName evidence="1">Uncharacterized protein</fullName>
    </submittedName>
</protein>
<dbReference type="EMBL" id="BGPR01009053">
    <property type="protein sequence ID" value="GBN37678.1"/>
    <property type="molecule type" value="Genomic_DNA"/>
</dbReference>
<comment type="caution">
    <text evidence="1">The sequence shown here is derived from an EMBL/GenBank/DDBJ whole genome shotgun (WGS) entry which is preliminary data.</text>
</comment>
<keyword evidence="2" id="KW-1185">Reference proteome</keyword>
<dbReference type="AlphaFoldDB" id="A0A4Y2NE01"/>
<dbReference type="Proteomes" id="UP000499080">
    <property type="component" value="Unassembled WGS sequence"/>
</dbReference>
<accession>A0A4Y2NE01</accession>
<evidence type="ECO:0000313" key="1">
    <source>
        <dbReference type="EMBL" id="GBN37678.1"/>
    </source>
</evidence>
<gene>
    <name evidence="1" type="ORF">AVEN_77488_1</name>
</gene>
<name>A0A4Y2NE01_ARAVE</name>
<sequence length="173" mass="19540">MWIGSNRAEILRSKWLMGERDDIPFEFETVMKGKIKKISKAGRVTYKANGCLPVSENYYGTGKKAYQLEAPKLDTILSSLKTFYPPTGSLKPHSISSPVTGYHKPYEQRPPCDGHFQSITQCDNRWVDKGTVITQSPSFIFQREYVSVSVVSDKTVKAEVSQHILSLSLVPFF</sequence>
<organism evidence="1 2">
    <name type="scientific">Araneus ventricosus</name>
    <name type="common">Orbweaver spider</name>
    <name type="synonym">Epeira ventricosa</name>
    <dbReference type="NCBI Taxonomy" id="182803"/>
    <lineage>
        <taxon>Eukaryota</taxon>
        <taxon>Metazoa</taxon>
        <taxon>Ecdysozoa</taxon>
        <taxon>Arthropoda</taxon>
        <taxon>Chelicerata</taxon>
        <taxon>Arachnida</taxon>
        <taxon>Araneae</taxon>
        <taxon>Araneomorphae</taxon>
        <taxon>Entelegynae</taxon>
        <taxon>Araneoidea</taxon>
        <taxon>Araneidae</taxon>
        <taxon>Araneus</taxon>
    </lineage>
</organism>